<organism evidence="3">
    <name type="scientific">Nocardia globerula</name>
    <dbReference type="NCBI Taxonomy" id="1818"/>
    <lineage>
        <taxon>Bacteria</taxon>
        <taxon>Bacillati</taxon>
        <taxon>Actinomycetota</taxon>
        <taxon>Actinomycetes</taxon>
        <taxon>Mycobacteriales</taxon>
        <taxon>Nocardiaceae</taxon>
        <taxon>Nocardia</taxon>
    </lineage>
</organism>
<comment type="caution">
    <text evidence="3">The sequence shown here is derived from an EMBL/GenBank/DDBJ whole genome shotgun (WGS) entry which is preliminary data.</text>
</comment>
<feature type="domain" description="LysM" evidence="2">
    <location>
        <begin position="152"/>
        <end position="201"/>
    </location>
</feature>
<gene>
    <name evidence="3" type="ORF">FNL38_107216</name>
</gene>
<accession>A0A652YK59</accession>
<dbReference type="InterPro" id="IPR036779">
    <property type="entry name" value="LysM_dom_sf"/>
</dbReference>
<dbReference type="Pfam" id="PF01476">
    <property type="entry name" value="LysM"/>
    <property type="match status" value="1"/>
</dbReference>
<name>A0A652YK59_NOCGL</name>
<dbReference type="Gene3D" id="3.10.350.10">
    <property type="entry name" value="LysM domain"/>
    <property type="match status" value="1"/>
</dbReference>
<feature type="region of interest" description="Disordered" evidence="1">
    <location>
        <begin position="58"/>
        <end position="93"/>
    </location>
</feature>
<protein>
    <submittedName>
        <fullName evidence="3">LysM domain-containing protein</fullName>
    </submittedName>
</protein>
<dbReference type="AlphaFoldDB" id="A0A652YK59"/>
<evidence type="ECO:0000259" key="2">
    <source>
        <dbReference type="PROSITE" id="PS51782"/>
    </source>
</evidence>
<sequence length="207" mass="22000">MGNAALKYDAAFEYDPASDQALPDPRVAPKYHASFYDAAPYDEAVGAMAYRVRRETPEFRGRRDSVREPVGDRRFDRDSDSSRPHSGNFEHRNRVGVSRAPHIVHVDRVGSDGVGWRSMATGVLLTAVAVLGLVGLAAVSTSGASDPVGATSVVRVAAGESLSDIAADIAPGQSVGVVIERIMDLNAMNDSRLKVGQTLIVPAAQGR</sequence>
<dbReference type="InterPro" id="IPR018392">
    <property type="entry name" value="LysM"/>
</dbReference>
<dbReference type="SMART" id="SM00257">
    <property type="entry name" value="LysM"/>
    <property type="match status" value="1"/>
</dbReference>
<proteinExistence type="predicted"/>
<dbReference type="PROSITE" id="PS51782">
    <property type="entry name" value="LYSM"/>
    <property type="match status" value="1"/>
</dbReference>
<reference evidence="3" key="1">
    <citation type="submission" date="2019-07" db="EMBL/GenBank/DDBJ databases">
        <title>Genomic Encyclopedia of Type Strains, Phase IV (KMG-IV): sequencing the most valuable type-strain genomes for metagenomic binning, comparative biology and taxonomic classification.</title>
        <authorList>
            <person name="Goeker M."/>
        </authorList>
    </citation>
    <scope>NUCLEOTIDE SEQUENCE</scope>
    <source>
        <strain evidence="3">DSM 44596</strain>
    </source>
</reference>
<evidence type="ECO:0000313" key="3">
    <source>
        <dbReference type="EMBL" id="TYQ01794.1"/>
    </source>
</evidence>
<dbReference type="EMBL" id="VNIQ01000007">
    <property type="protein sequence ID" value="TYQ01794.1"/>
    <property type="molecule type" value="Genomic_DNA"/>
</dbReference>
<evidence type="ECO:0000256" key="1">
    <source>
        <dbReference type="SAM" id="MobiDB-lite"/>
    </source>
</evidence>
<dbReference type="SUPFAM" id="SSF54106">
    <property type="entry name" value="LysM domain"/>
    <property type="match status" value="1"/>
</dbReference>